<dbReference type="SUPFAM" id="SSF109604">
    <property type="entry name" value="HD-domain/PDEase-like"/>
    <property type="match status" value="1"/>
</dbReference>
<dbReference type="Gene3D" id="1.10.3210.10">
    <property type="entry name" value="Hypothetical protein af1432"/>
    <property type="match status" value="1"/>
</dbReference>
<evidence type="ECO:0000313" key="2">
    <source>
        <dbReference type="Proteomes" id="UP001280156"/>
    </source>
</evidence>
<evidence type="ECO:0008006" key="3">
    <source>
        <dbReference type="Google" id="ProtNLM"/>
    </source>
</evidence>
<comment type="caution">
    <text evidence="1">The sequence shown here is derived from an EMBL/GenBank/DDBJ whole genome shotgun (WGS) entry which is preliminary data.</text>
</comment>
<dbReference type="RefSeq" id="WP_320293012.1">
    <property type="nucleotide sequence ID" value="NZ_JAVIIU010000001.1"/>
</dbReference>
<sequence length="185" mass="20703">MSWSRQRVTAVKVDVGPSIMLHSGTWLDLLSPHTSAFTIEDIAHGLALQCRYAGQCLDFYSVAEHSLLVSDLVEEDPLAALLHDAAEAFLGDITRPLKQMLPDYRQIETEMQRAIAERFGISTQSSPAIKRADLRVLAAEQAQIMPAGTDEWAKRDRIVPALVKVRFLSPREAKSAFLRRYEALQ</sequence>
<name>A0ABU4YJF1_9HYPH</name>
<dbReference type="EMBL" id="JAVIIV010000011">
    <property type="protein sequence ID" value="MDX8487082.1"/>
    <property type="molecule type" value="Genomic_DNA"/>
</dbReference>
<proteinExistence type="predicted"/>
<organism evidence="1 2">
    <name type="scientific">Mesorhizobium humile</name>
    <dbReference type="NCBI Taxonomy" id="3072313"/>
    <lineage>
        <taxon>Bacteria</taxon>
        <taxon>Pseudomonadati</taxon>
        <taxon>Pseudomonadota</taxon>
        <taxon>Alphaproteobacteria</taxon>
        <taxon>Hyphomicrobiales</taxon>
        <taxon>Phyllobacteriaceae</taxon>
        <taxon>Mesorhizobium</taxon>
    </lineage>
</organism>
<reference evidence="1 2" key="1">
    <citation type="submission" date="2023-08" db="EMBL/GenBank/DDBJ databases">
        <title>Implementing the SeqCode for naming new Mesorhizobium species isolated from Vachellia karroo root nodules.</title>
        <authorList>
            <person name="Van Lill M."/>
        </authorList>
    </citation>
    <scope>NUCLEOTIDE SEQUENCE [LARGE SCALE GENOMIC DNA]</scope>
    <source>
        <strain evidence="1 2">VK2B</strain>
    </source>
</reference>
<evidence type="ECO:0000313" key="1">
    <source>
        <dbReference type="EMBL" id="MDX8487082.1"/>
    </source>
</evidence>
<dbReference type="Proteomes" id="UP001280156">
    <property type="component" value="Unassembled WGS sequence"/>
</dbReference>
<gene>
    <name evidence="1" type="ORF">RFM52_17895</name>
</gene>
<accession>A0ABU4YJF1</accession>
<keyword evidence="2" id="KW-1185">Reference proteome</keyword>
<protein>
    <recommendedName>
        <fullName evidence="3">Phosphohydrolase</fullName>
    </recommendedName>
</protein>